<organism evidence="1 2">
    <name type="scientific">Violaceomyces palustris</name>
    <dbReference type="NCBI Taxonomy" id="1673888"/>
    <lineage>
        <taxon>Eukaryota</taxon>
        <taxon>Fungi</taxon>
        <taxon>Dikarya</taxon>
        <taxon>Basidiomycota</taxon>
        <taxon>Ustilaginomycotina</taxon>
        <taxon>Ustilaginomycetes</taxon>
        <taxon>Violaceomycetales</taxon>
        <taxon>Violaceomycetaceae</taxon>
        <taxon>Violaceomyces</taxon>
    </lineage>
</organism>
<protein>
    <submittedName>
        <fullName evidence="1">Uncharacterized protein</fullName>
    </submittedName>
</protein>
<name>A0ACD0P8C8_9BASI</name>
<gene>
    <name evidence="1" type="ORF">IE53DRAFT_308644</name>
</gene>
<evidence type="ECO:0000313" key="2">
    <source>
        <dbReference type="Proteomes" id="UP000245626"/>
    </source>
</evidence>
<sequence length="239" mass="27036">MNSQTPSGFPGQGAGSDPDEAPPRKARWNAFKWTLFISVLSLFSYGLLGLIGALLTWARTWTRADVSVVADSDILIFLTLASFLCVFTSVVGLCGAMLNSRPILALYAFLLWPTLASMLVVGYTSYKRENLRLDRKLNMAWSRYYDDLDRLRLQNNLHCCGYYSPLHEATFSRNCYPRTSLPGCKGKLYRYEKEALRRLYSCVFGFVFLHLANIVIALLCSNHVNETFGKGLTPRAYRL</sequence>
<dbReference type="Proteomes" id="UP000245626">
    <property type="component" value="Unassembled WGS sequence"/>
</dbReference>
<keyword evidence="2" id="KW-1185">Reference proteome</keyword>
<dbReference type="EMBL" id="KZ819689">
    <property type="protein sequence ID" value="PWN54302.1"/>
    <property type="molecule type" value="Genomic_DNA"/>
</dbReference>
<proteinExistence type="predicted"/>
<feature type="non-terminal residue" evidence="1">
    <location>
        <position position="239"/>
    </location>
</feature>
<reference evidence="1 2" key="1">
    <citation type="journal article" date="2018" name="Mol. Biol. Evol.">
        <title>Broad Genomic Sampling Reveals a Smut Pathogenic Ancestry of the Fungal Clade Ustilaginomycotina.</title>
        <authorList>
            <person name="Kijpornyongpan T."/>
            <person name="Mondo S.J."/>
            <person name="Barry K."/>
            <person name="Sandor L."/>
            <person name="Lee J."/>
            <person name="Lipzen A."/>
            <person name="Pangilinan J."/>
            <person name="LaButti K."/>
            <person name="Hainaut M."/>
            <person name="Henrissat B."/>
            <person name="Grigoriev I.V."/>
            <person name="Spatafora J.W."/>
            <person name="Aime M.C."/>
        </authorList>
    </citation>
    <scope>NUCLEOTIDE SEQUENCE [LARGE SCALE GENOMIC DNA]</scope>
    <source>
        <strain evidence="1 2">SA 807</strain>
    </source>
</reference>
<evidence type="ECO:0000313" key="1">
    <source>
        <dbReference type="EMBL" id="PWN54302.1"/>
    </source>
</evidence>
<accession>A0ACD0P8C8</accession>